<evidence type="ECO:0000259" key="3">
    <source>
        <dbReference type="Pfam" id="PF16326"/>
    </source>
</evidence>
<evidence type="ECO:0000313" key="4">
    <source>
        <dbReference type="EMBL" id="KAK3254261.1"/>
    </source>
</evidence>
<dbReference type="InterPro" id="IPR051309">
    <property type="entry name" value="ABCF_ATPase"/>
</dbReference>
<protein>
    <recommendedName>
        <fullName evidence="3">ABC transporter Uup C-terminal domain-containing protein</fullName>
    </recommendedName>
</protein>
<dbReference type="InterPro" id="IPR037118">
    <property type="entry name" value="Val-tRNA_synth_C_sf"/>
</dbReference>
<evidence type="ECO:0000313" key="5">
    <source>
        <dbReference type="Proteomes" id="UP001190700"/>
    </source>
</evidence>
<sequence length="178" mass="19659">DNVVDHLIVLEGDGLVRGFDSTYSEYLEVGDELHGLRVITHVVILRVRLQLFYMNSLPKEDELAGCGGVAAHGGEAKGGSREARCARSQAAGGKGHVEALQAKPQQQKKLSYKEQKEYEGLEAEIEVLSTNKMELEAKIQAVGGDFEQLMKYTEELDATIEAIDIKSERWLELAELAE</sequence>
<dbReference type="GO" id="GO:0003677">
    <property type="term" value="F:DNA binding"/>
    <property type="evidence" value="ECO:0007669"/>
    <property type="project" value="InterPro"/>
</dbReference>
<dbReference type="Pfam" id="PF16326">
    <property type="entry name" value="ABC_tran_CTD"/>
    <property type="match status" value="1"/>
</dbReference>
<name>A0AAE0CFW5_9CHLO</name>
<evidence type="ECO:0000256" key="2">
    <source>
        <dbReference type="ARBA" id="ARBA00022840"/>
    </source>
</evidence>
<feature type="domain" description="ABC transporter Uup C-terminal" evidence="3">
    <location>
        <begin position="109"/>
        <end position="175"/>
    </location>
</feature>
<dbReference type="InterPro" id="IPR032524">
    <property type="entry name" value="ABC_tran_C"/>
</dbReference>
<dbReference type="EMBL" id="LGRX02023839">
    <property type="protein sequence ID" value="KAK3254261.1"/>
    <property type="molecule type" value="Genomic_DNA"/>
</dbReference>
<keyword evidence="1" id="KW-0547">Nucleotide-binding</keyword>
<dbReference type="Proteomes" id="UP001190700">
    <property type="component" value="Unassembled WGS sequence"/>
</dbReference>
<feature type="non-terminal residue" evidence="4">
    <location>
        <position position="1"/>
    </location>
</feature>
<accession>A0AAE0CFW5</accession>
<proteinExistence type="predicted"/>
<dbReference type="PANTHER" id="PTHR42855">
    <property type="entry name" value="ABC TRANSPORTER ATP-BINDING SUBUNIT"/>
    <property type="match status" value="1"/>
</dbReference>
<reference evidence="4 5" key="1">
    <citation type="journal article" date="2015" name="Genome Biol. Evol.">
        <title>Comparative Genomics of a Bacterivorous Green Alga Reveals Evolutionary Causalities and Consequences of Phago-Mixotrophic Mode of Nutrition.</title>
        <authorList>
            <person name="Burns J.A."/>
            <person name="Paasch A."/>
            <person name="Narechania A."/>
            <person name="Kim E."/>
        </authorList>
    </citation>
    <scope>NUCLEOTIDE SEQUENCE [LARGE SCALE GENOMIC DNA]</scope>
    <source>
        <strain evidence="4 5">PLY_AMNH</strain>
    </source>
</reference>
<keyword evidence="5" id="KW-1185">Reference proteome</keyword>
<organism evidence="4 5">
    <name type="scientific">Cymbomonas tetramitiformis</name>
    <dbReference type="NCBI Taxonomy" id="36881"/>
    <lineage>
        <taxon>Eukaryota</taxon>
        <taxon>Viridiplantae</taxon>
        <taxon>Chlorophyta</taxon>
        <taxon>Pyramimonadophyceae</taxon>
        <taxon>Pyramimonadales</taxon>
        <taxon>Pyramimonadaceae</taxon>
        <taxon>Cymbomonas</taxon>
    </lineage>
</organism>
<dbReference type="Gene3D" id="1.10.287.380">
    <property type="entry name" value="Valyl-tRNA synthetase, C-terminal domain"/>
    <property type="match status" value="1"/>
</dbReference>
<keyword evidence="2" id="KW-0067">ATP-binding</keyword>
<dbReference type="GO" id="GO:0005524">
    <property type="term" value="F:ATP binding"/>
    <property type="evidence" value="ECO:0007669"/>
    <property type="project" value="UniProtKB-KW"/>
</dbReference>
<gene>
    <name evidence="4" type="ORF">CYMTET_36520</name>
</gene>
<dbReference type="PANTHER" id="PTHR42855:SF1">
    <property type="entry name" value="ABC TRANSPORTER DOMAIN-CONTAINING PROTEIN"/>
    <property type="match status" value="1"/>
</dbReference>
<evidence type="ECO:0000256" key="1">
    <source>
        <dbReference type="ARBA" id="ARBA00022741"/>
    </source>
</evidence>
<dbReference type="AlphaFoldDB" id="A0AAE0CFW5"/>
<comment type="caution">
    <text evidence="4">The sequence shown here is derived from an EMBL/GenBank/DDBJ whole genome shotgun (WGS) entry which is preliminary data.</text>
</comment>